<dbReference type="InterPro" id="IPR059000">
    <property type="entry name" value="ATPase_P-type_domA"/>
</dbReference>
<dbReference type="PROSITE" id="PS50846">
    <property type="entry name" value="HMA_2"/>
    <property type="match status" value="1"/>
</dbReference>
<evidence type="ECO:0000256" key="10">
    <source>
        <dbReference type="ARBA" id="ARBA00023136"/>
    </source>
</evidence>
<dbReference type="GO" id="GO:0005524">
    <property type="term" value="F:ATP binding"/>
    <property type="evidence" value="ECO:0007669"/>
    <property type="project" value="UniProtKB-UniRule"/>
</dbReference>
<dbReference type="FunFam" id="3.30.70.100:FF:000001">
    <property type="entry name" value="ATPase copper transporting beta"/>
    <property type="match status" value="1"/>
</dbReference>
<keyword evidence="10 11" id="KW-0472">Membrane</keyword>
<feature type="transmembrane region" description="Helical" evidence="11">
    <location>
        <begin position="369"/>
        <end position="391"/>
    </location>
</feature>
<dbReference type="STRING" id="317619.GCA_000332315_02563"/>
<feature type="transmembrane region" description="Helical" evidence="11">
    <location>
        <begin position="808"/>
        <end position="832"/>
    </location>
</feature>
<evidence type="ECO:0000256" key="4">
    <source>
        <dbReference type="ARBA" id="ARBA00022692"/>
    </source>
</evidence>
<feature type="transmembrane region" description="Helical" evidence="11">
    <location>
        <begin position="132"/>
        <end position="155"/>
    </location>
</feature>
<dbReference type="PROSITE" id="PS01047">
    <property type="entry name" value="HMA_1"/>
    <property type="match status" value="1"/>
</dbReference>
<evidence type="ECO:0000256" key="1">
    <source>
        <dbReference type="ARBA" id="ARBA00004651"/>
    </source>
</evidence>
<dbReference type="Pfam" id="PF00403">
    <property type="entry name" value="HMA"/>
    <property type="match status" value="1"/>
</dbReference>
<feature type="transmembrane region" description="Helical" evidence="11">
    <location>
        <begin position="108"/>
        <end position="126"/>
    </location>
</feature>
<dbReference type="Proteomes" id="UP000034681">
    <property type="component" value="Unassembled WGS sequence"/>
</dbReference>
<gene>
    <name evidence="13" type="ORF">PROH_18365</name>
</gene>
<dbReference type="PANTHER" id="PTHR43520">
    <property type="entry name" value="ATP7, ISOFORM B"/>
    <property type="match status" value="1"/>
</dbReference>
<dbReference type="eggNOG" id="COG2217">
    <property type="taxonomic scope" value="Bacteria"/>
</dbReference>
<organism evidence="13 14">
    <name type="scientific">Prochlorothrix hollandica PCC 9006 = CALU 1027</name>
    <dbReference type="NCBI Taxonomy" id="317619"/>
    <lineage>
        <taxon>Bacteria</taxon>
        <taxon>Bacillati</taxon>
        <taxon>Cyanobacteriota</taxon>
        <taxon>Cyanophyceae</taxon>
        <taxon>Prochlorotrichales</taxon>
        <taxon>Prochlorotrichaceae</taxon>
        <taxon>Prochlorothrix</taxon>
    </lineage>
</organism>
<feature type="transmembrane region" description="Helical" evidence="11">
    <location>
        <begin position="783"/>
        <end position="802"/>
    </location>
</feature>
<keyword evidence="14" id="KW-1185">Reference proteome</keyword>
<dbReference type="CDD" id="cd02094">
    <property type="entry name" value="P-type_ATPase_Cu-like"/>
    <property type="match status" value="1"/>
</dbReference>
<dbReference type="InterPro" id="IPR017969">
    <property type="entry name" value="Heavy-metal-associated_CS"/>
</dbReference>
<evidence type="ECO:0000256" key="2">
    <source>
        <dbReference type="ARBA" id="ARBA00006024"/>
    </source>
</evidence>
<proteinExistence type="inferred from homology"/>
<evidence type="ECO:0000256" key="7">
    <source>
        <dbReference type="ARBA" id="ARBA00022840"/>
    </source>
</evidence>
<dbReference type="EMBL" id="AJTX02000008">
    <property type="protein sequence ID" value="KKI98423.1"/>
    <property type="molecule type" value="Genomic_DNA"/>
</dbReference>
<dbReference type="Gene3D" id="3.40.50.1000">
    <property type="entry name" value="HAD superfamily/HAD-like"/>
    <property type="match status" value="1"/>
</dbReference>
<feature type="transmembrane region" description="Helical" evidence="11">
    <location>
        <begin position="457"/>
        <end position="480"/>
    </location>
</feature>
<dbReference type="SFLD" id="SFLDS00003">
    <property type="entry name" value="Haloacid_Dehalogenase"/>
    <property type="match status" value="1"/>
</dbReference>
<dbReference type="InterPro" id="IPR018303">
    <property type="entry name" value="ATPase_P-typ_P_site"/>
</dbReference>
<dbReference type="PANTHER" id="PTHR43520:SF8">
    <property type="entry name" value="P-TYPE CU(+) TRANSPORTER"/>
    <property type="match status" value="1"/>
</dbReference>
<evidence type="ECO:0000259" key="12">
    <source>
        <dbReference type="PROSITE" id="PS50846"/>
    </source>
</evidence>
<dbReference type="NCBIfam" id="TIGR01525">
    <property type="entry name" value="ATPase-IB_hvy"/>
    <property type="match status" value="1"/>
</dbReference>
<feature type="transmembrane region" description="Helical" evidence="11">
    <location>
        <begin position="176"/>
        <end position="196"/>
    </location>
</feature>
<dbReference type="SUPFAM" id="SSF81665">
    <property type="entry name" value="Calcium ATPase, transmembrane domain M"/>
    <property type="match status" value="1"/>
</dbReference>
<dbReference type="Pfam" id="PF00122">
    <property type="entry name" value="E1-E2_ATPase"/>
    <property type="match status" value="1"/>
</dbReference>
<dbReference type="InterPro" id="IPR036412">
    <property type="entry name" value="HAD-like_sf"/>
</dbReference>
<dbReference type="NCBIfam" id="TIGR01494">
    <property type="entry name" value="ATPase_P-type"/>
    <property type="match status" value="1"/>
</dbReference>
<dbReference type="Gene3D" id="3.30.70.100">
    <property type="match status" value="1"/>
</dbReference>
<keyword evidence="5 11" id="KW-0479">Metal-binding</keyword>
<evidence type="ECO:0000256" key="5">
    <source>
        <dbReference type="ARBA" id="ARBA00022723"/>
    </source>
</evidence>
<dbReference type="InterPro" id="IPR023299">
    <property type="entry name" value="ATPase_P-typ_cyto_dom_N"/>
</dbReference>
<evidence type="ECO:0000256" key="11">
    <source>
        <dbReference type="RuleBase" id="RU362081"/>
    </source>
</evidence>
<dbReference type="OrthoDB" id="525483at2"/>
<dbReference type="PROSITE" id="PS00154">
    <property type="entry name" value="ATPASE_E1_E2"/>
    <property type="match status" value="1"/>
</dbReference>
<evidence type="ECO:0000256" key="3">
    <source>
        <dbReference type="ARBA" id="ARBA00022448"/>
    </source>
</evidence>
<evidence type="ECO:0000256" key="6">
    <source>
        <dbReference type="ARBA" id="ARBA00022741"/>
    </source>
</evidence>
<dbReference type="InterPro" id="IPR023214">
    <property type="entry name" value="HAD_sf"/>
</dbReference>
<name>A0A0M2PUV5_PROHO</name>
<dbReference type="SUPFAM" id="SSF55008">
    <property type="entry name" value="HMA, heavy metal-associated domain"/>
    <property type="match status" value="1"/>
</dbReference>
<dbReference type="InterPro" id="IPR044492">
    <property type="entry name" value="P_typ_ATPase_HD_dom"/>
</dbReference>
<evidence type="ECO:0000256" key="8">
    <source>
        <dbReference type="ARBA" id="ARBA00022967"/>
    </source>
</evidence>
<keyword evidence="7 11" id="KW-0067">ATP-binding</keyword>
<protein>
    <submittedName>
        <fullName evidence="13">ATPase</fullName>
    </submittedName>
</protein>
<dbReference type="Gene3D" id="2.70.150.10">
    <property type="entry name" value="Calcium-transporting ATPase, cytoplasmic transduction domain A"/>
    <property type="match status" value="1"/>
</dbReference>
<dbReference type="Pfam" id="PF00702">
    <property type="entry name" value="Hydrolase"/>
    <property type="match status" value="1"/>
</dbReference>
<dbReference type="InterPro" id="IPR023298">
    <property type="entry name" value="ATPase_P-typ_TM_dom_sf"/>
</dbReference>
<dbReference type="GO" id="GO:0016887">
    <property type="term" value="F:ATP hydrolysis activity"/>
    <property type="evidence" value="ECO:0007669"/>
    <property type="project" value="InterPro"/>
</dbReference>
<dbReference type="SUPFAM" id="SSF81653">
    <property type="entry name" value="Calcium ATPase, transduction domain A"/>
    <property type="match status" value="1"/>
</dbReference>
<dbReference type="InterPro" id="IPR006121">
    <property type="entry name" value="HMA_dom"/>
</dbReference>
<dbReference type="InterPro" id="IPR001757">
    <property type="entry name" value="P_typ_ATPase"/>
</dbReference>
<dbReference type="CDD" id="cd00371">
    <property type="entry name" value="HMA"/>
    <property type="match status" value="1"/>
</dbReference>
<sequence length="839" mass="88230">MAPLAPQPLRPIVPVSAPQTLALEVDGMKCAGCVRAVETRLTQQPGVLSASVNLVTRVATVDYAPQDTDGDTLAQVLTAVGFPSQRRDRPRTADESLREADQALQHQTRNLAIAALLLILSSIGHLEHLFGWVLPGFDAMVVHWGLATLTLAFPGRPLWVNGFQGLRHGIPTMNTLVGLGAWSAYLASCVALVLPSLGWECFFDEPVMLLGFILLGRTLEQRARHRAGASLRTLLALQPTLARLIAEGGLGDREAWDPRQLLNAKVVEVATDRLRVGELLRVLPGEKFPVDGAVVAGQGTVDESMLTGESLPVLKQAGSGVSAGSLNLSGVLVVEATQVGQDTTLAQIIQLVETAQGRKAPIQRLADTVAGYFTYGVMAIAALTFGFWALVGTRIWPSVLTDHGVWLMGMDHALDHALNHALDHALDPALGQAMDSAMAMATPAEALTSPLLLSLKLAIAVLVIACPCALGLATPTALLVGSGLGAEKGLLIRGGDALEHLDRLTTLVFDKTGTLTTGKPQVTDCRVNGDVTQPSGAEGDGSVVGGDRLLQLAASLEVGTRHPLARAIQQAAQDQGLPLLRADQFHTEPGFGVSAQVEGVPTVLGNRSWLLDHGMAVPPPLEAQAETLAATGKTVIYLGQGSQTLGLIAVQDPLRPDALETLNQIKAWGLEVLMVTGDRPATALAIAQALHLDPSQVRAEVRPDQKAVVIRQLQSQGQQVAMVGDGINDAPALAQAEVGIALHGGTEVAAETAHIVLMGDRLGQVPEALALGKATLSKIRQNLFWALAYNSLGIPVAAGLLLPHWGFALSPAVAGAFMAFSSISVVSNSLLLRWGRSPE</sequence>
<evidence type="ECO:0000256" key="9">
    <source>
        <dbReference type="ARBA" id="ARBA00022989"/>
    </source>
</evidence>
<keyword evidence="11" id="KW-1003">Cell membrane</keyword>
<dbReference type="GO" id="GO:0005886">
    <property type="term" value="C:plasma membrane"/>
    <property type="evidence" value="ECO:0007669"/>
    <property type="project" value="UniProtKB-SubCell"/>
</dbReference>
<dbReference type="AlphaFoldDB" id="A0A0M2PUV5"/>
<keyword evidence="8" id="KW-1278">Translocase</keyword>
<dbReference type="SFLD" id="SFLDF00027">
    <property type="entry name" value="p-type_atpase"/>
    <property type="match status" value="1"/>
</dbReference>
<dbReference type="InterPro" id="IPR008250">
    <property type="entry name" value="ATPase_P-typ_transduc_dom_A_sf"/>
</dbReference>
<dbReference type="GO" id="GO:0005507">
    <property type="term" value="F:copper ion binding"/>
    <property type="evidence" value="ECO:0007669"/>
    <property type="project" value="TreeGrafter"/>
</dbReference>
<dbReference type="Gene3D" id="3.40.1110.10">
    <property type="entry name" value="Calcium-transporting ATPase, cytoplasmic domain N"/>
    <property type="match status" value="1"/>
</dbReference>
<dbReference type="InterPro" id="IPR036163">
    <property type="entry name" value="HMA_dom_sf"/>
</dbReference>
<evidence type="ECO:0000313" key="14">
    <source>
        <dbReference type="Proteomes" id="UP000034681"/>
    </source>
</evidence>
<dbReference type="SFLD" id="SFLDG00002">
    <property type="entry name" value="C1.7:_P-type_atpase_like"/>
    <property type="match status" value="1"/>
</dbReference>
<dbReference type="GO" id="GO:0055070">
    <property type="term" value="P:copper ion homeostasis"/>
    <property type="evidence" value="ECO:0007669"/>
    <property type="project" value="TreeGrafter"/>
</dbReference>
<dbReference type="GO" id="GO:0043682">
    <property type="term" value="F:P-type divalent copper transporter activity"/>
    <property type="evidence" value="ECO:0007669"/>
    <property type="project" value="TreeGrafter"/>
</dbReference>
<comment type="similarity">
    <text evidence="2 11">Belongs to the cation transport ATPase (P-type) (TC 3.A.3) family. Type IB subfamily.</text>
</comment>
<comment type="caution">
    <text evidence="13">The sequence shown here is derived from an EMBL/GenBank/DDBJ whole genome shotgun (WGS) entry which is preliminary data.</text>
</comment>
<keyword evidence="9 11" id="KW-1133">Transmembrane helix</keyword>
<keyword evidence="3" id="KW-0813">Transport</keyword>
<feature type="domain" description="HMA" evidence="12">
    <location>
        <begin position="19"/>
        <end position="85"/>
    </location>
</feature>
<dbReference type="FunFam" id="2.70.150.10:FF:000002">
    <property type="entry name" value="Copper-transporting ATPase 1, putative"/>
    <property type="match status" value="1"/>
</dbReference>
<dbReference type="PRINTS" id="PR00119">
    <property type="entry name" value="CATATPASE"/>
</dbReference>
<dbReference type="SUPFAM" id="SSF56784">
    <property type="entry name" value="HAD-like"/>
    <property type="match status" value="1"/>
</dbReference>
<dbReference type="RefSeq" id="WP_017712914.1">
    <property type="nucleotide sequence ID" value="NZ_KB235938.1"/>
</dbReference>
<reference evidence="13" key="1">
    <citation type="submission" date="2012-04" db="EMBL/GenBank/DDBJ databases">
        <authorList>
            <person name="Borisov I.G."/>
            <person name="Ivanikova N.V."/>
            <person name="Pinevich A.V."/>
        </authorList>
    </citation>
    <scope>NUCLEOTIDE SEQUENCE</scope>
    <source>
        <strain evidence="13">CALU 1027</strain>
    </source>
</reference>
<keyword evidence="6 11" id="KW-0547">Nucleotide-binding</keyword>
<dbReference type="InterPro" id="IPR027256">
    <property type="entry name" value="P-typ_ATPase_IB"/>
</dbReference>
<keyword evidence="4 11" id="KW-0812">Transmembrane</keyword>
<accession>A0A0M2PUV5</accession>
<evidence type="ECO:0000313" key="13">
    <source>
        <dbReference type="EMBL" id="KKI98423.1"/>
    </source>
</evidence>
<comment type="subcellular location">
    <subcellularLocation>
        <location evidence="1">Cell membrane</location>
        <topology evidence="1">Multi-pass membrane protein</topology>
    </subcellularLocation>
</comment>